<dbReference type="InterPro" id="IPR020846">
    <property type="entry name" value="MFS_dom"/>
</dbReference>
<accession>A0A3M7M0F0</accession>
<evidence type="ECO:0000256" key="2">
    <source>
        <dbReference type="ARBA" id="ARBA00022553"/>
    </source>
</evidence>
<dbReference type="GO" id="GO:0016020">
    <property type="term" value="C:membrane"/>
    <property type="evidence" value="ECO:0007669"/>
    <property type="project" value="UniProtKB-SubCell"/>
</dbReference>
<feature type="domain" description="Histidine kinase" evidence="9">
    <location>
        <begin position="459"/>
        <end position="730"/>
    </location>
</feature>
<dbReference type="InterPro" id="IPR005467">
    <property type="entry name" value="His_kinase_dom"/>
</dbReference>
<dbReference type="SUPFAM" id="SSF103473">
    <property type="entry name" value="MFS general substrate transporter"/>
    <property type="match status" value="1"/>
</dbReference>
<dbReference type="InterPro" id="IPR036890">
    <property type="entry name" value="HATPase_C_sf"/>
</dbReference>
<feature type="transmembrane region" description="Helical" evidence="8">
    <location>
        <begin position="1458"/>
        <end position="1481"/>
    </location>
</feature>
<evidence type="ECO:0000256" key="3">
    <source>
        <dbReference type="ARBA" id="ARBA00022692"/>
    </source>
</evidence>
<dbReference type="InterPro" id="IPR036097">
    <property type="entry name" value="HisK_dim/P_sf"/>
</dbReference>
<dbReference type="InterPro" id="IPR003594">
    <property type="entry name" value="HATPase_dom"/>
</dbReference>
<dbReference type="SUPFAM" id="SSF55781">
    <property type="entry name" value="GAF domain-like"/>
    <property type="match status" value="1"/>
</dbReference>
<feature type="transmembrane region" description="Helical" evidence="8">
    <location>
        <begin position="1326"/>
        <end position="1345"/>
    </location>
</feature>
<feature type="region of interest" description="Disordered" evidence="7">
    <location>
        <begin position="1193"/>
        <end position="1243"/>
    </location>
</feature>
<dbReference type="InterPro" id="IPR005829">
    <property type="entry name" value="Sugar_transporter_CS"/>
</dbReference>
<organism evidence="12 13">
    <name type="scientific">Pyrenophora seminiperda CCB06</name>
    <dbReference type="NCBI Taxonomy" id="1302712"/>
    <lineage>
        <taxon>Eukaryota</taxon>
        <taxon>Fungi</taxon>
        <taxon>Dikarya</taxon>
        <taxon>Ascomycota</taxon>
        <taxon>Pezizomycotina</taxon>
        <taxon>Dothideomycetes</taxon>
        <taxon>Pleosporomycetidae</taxon>
        <taxon>Pleosporales</taxon>
        <taxon>Pleosporineae</taxon>
        <taxon>Pleosporaceae</taxon>
        <taxon>Pyrenophora</taxon>
    </lineage>
</organism>
<dbReference type="PROSITE" id="PS50109">
    <property type="entry name" value="HIS_KIN"/>
    <property type="match status" value="1"/>
</dbReference>
<keyword evidence="5 8" id="KW-0472">Membrane</keyword>
<feature type="region of interest" description="Disordered" evidence="7">
    <location>
        <begin position="582"/>
        <end position="602"/>
    </location>
</feature>
<dbReference type="SMART" id="SM00448">
    <property type="entry name" value="REC"/>
    <property type="match status" value="1"/>
</dbReference>
<evidence type="ECO:0000256" key="7">
    <source>
        <dbReference type="SAM" id="MobiDB-lite"/>
    </source>
</evidence>
<dbReference type="SMART" id="SM00387">
    <property type="entry name" value="HATPase_c"/>
    <property type="match status" value="1"/>
</dbReference>
<feature type="transmembrane region" description="Helical" evidence="8">
    <location>
        <begin position="1679"/>
        <end position="1702"/>
    </location>
</feature>
<sequence length="1771" mass="195429">MMLPELTEQQKAFIADRARVWEVRRFCQVLPSMAQYVRGSATGLTSKPLEPHGRYSGNQPDGALAALLRCVVHQTGADLAMVSLLDDHTQYFISGASRANVNEAKVTLGTYRKTYGCESVTHHGGLCERTITRQNYPGRMALYEEFDMAKVERTKDLPFVRGDIAKFRHYAGVPLNPYNGPNIGTLFIFSETPSDNGLSHTDRLFLFETASHINKHLEQAVEALEGKRVLRFNQSVASLLKIGSSAEMMANPKSEQPSSEIQSGQEPLVSNLYTDSVLRLYRLASSLLYDTFEFDGVRIQEVGLSGNVINNNPDWNHSSLLAQHLGPNIHQPQEPCPVLIEKLLAWFPQGGIIQILGQSGDVVAATSAHDVAPVVDPIISTEIPRTFPGAQQIIIMPLWDTYHERNIGVVLGFANDQSRVYLGSTDLSSISAFCTTIMTQVRRLEVQAMDKIKSDFLGSVSHEMRTPLHGILSSLELLADTPYNEHQHDLLETARYSGISLLDTIDRVLHFSNISSEARILDEKIPNGSTGPLSHQWSLRNHPSAVTTGSSSISNIVYVCEDIVHREARRLRLKEAVRPELLGPGRNTRNRQGESTSRLEGKSHHPIVTFDTNIAWSCCFTAVASFRAVLTNLLDNALKFSEPTGCVRVSMDVDGATIKLSLSDGGRGIAPDFLRHSIFDPFSQEDPNTEGTGLGLSIVKSTTNILGGKLEVDSNEIRGSTFIATFPLGRVVLESSQDTINPSEYEPEPRNEQLTQLDMSFFPPRRWATGDSVRARRCASMLSASLMRGLNRWFQTTIVPWETTSAHLRLEFILYEDMQDAVQVNDDTGYVKRIVIYPDLSTAPSPETTSLEHTAAITGPITPSSLQGALSRLFPGQIAAPKPHGSVEHRFSIPKDQKEPHEVTEKYQEQNGKKSDHVLSRSLARLAIEQTHQEDNRVNAQLAATSTVDAIKSCETATSGAPTEDVAMKGDTSTQKKDQMDLTLPGPSETPSREPRLLLVDDNAVNLKVLSMYARRYSKTPSTSVSGGQEAIDAFNNALRKGDDDSQPFDLIFLDLSMPKVSGFEVARQIRETEARTKDEFRTYICALTGLVSAKDRNAAYASGVDEYLVKPAKLKDLQNVVQRWQHSHTLGLNVVELQQCPRRRSSDNPPRYPESPHSTHTSTEVRGSSHSAMASTTDAVFVEDIDVEQELRLRGNQTKKPNTSGASSSASDSDDEDAPLLSPSRHDHGGADDEWDDSREDEWDGDADFRGLPWWKRPSIFWLLPPFLLFTTAFGGIIVPKINLIMDLVCEEYFATLETDPISSPMDPGQDRCQNDAVSSRSSLFLLYASLCSGILSAIISPKIGALSDRYGRKTFMIFNACGTLIGEVITILAAKFPETVHVNWILVGYCMEGISGSFIVGMACAHSYASDCVPPQKRNVAFSYFHACLFSGIAIGPVLAGYIIDAREKYVGKTEAVLLIFYMALGAHLIFVAFLLFLVPESLSKARQETAREKYREELERTDPSSDWINQLRSVNLFSSLKILWPTGPGTSSAVRWNLTLLAATDTIMFGVAMGAMSVVLVYTRRQFDWHELESGQFTTIANTCRVISLLVILPTLTRIFRGKNVRQRSSGSDLFDLSIIRASILLDTLGFLGYALARKDVLFVLSGAIASIGGIGSPTLSAALTKHVPQEQVGQLLGATGLLHAIARVVGPTIFNGIYSATVGTYRQTVFVCLAATFGLAFLCSWFIRPHACFSPYRRALCYFLSPLNVSPFNPDVLSFLDNRQQDD</sequence>
<dbReference type="CDD" id="cd17546">
    <property type="entry name" value="REC_hyHK_CKI1_RcsC-like"/>
    <property type="match status" value="1"/>
</dbReference>
<dbReference type="Pfam" id="PF00072">
    <property type="entry name" value="Response_reg"/>
    <property type="match status" value="1"/>
</dbReference>
<keyword evidence="4 8" id="KW-1133">Transmembrane helix</keyword>
<dbReference type="PANTHER" id="PTHR23507:SF40">
    <property type="entry name" value="TETRACYCLINE-EFFLUX TRANSPORTER"/>
    <property type="match status" value="1"/>
</dbReference>
<dbReference type="SMART" id="SM00388">
    <property type="entry name" value="HisKA"/>
    <property type="match status" value="1"/>
</dbReference>
<dbReference type="PROSITE" id="PS50110">
    <property type="entry name" value="RESPONSE_REGULATORY"/>
    <property type="match status" value="1"/>
</dbReference>
<keyword evidence="2 6" id="KW-0597">Phosphoprotein</keyword>
<feature type="domain" description="Response regulatory" evidence="10">
    <location>
        <begin position="996"/>
        <end position="1126"/>
    </location>
</feature>
<name>A0A3M7M0F0_9PLEO</name>
<feature type="compositionally biased region" description="Basic and acidic residues" evidence="7">
    <location>
        <begin position="885"/>
        <end position="917"/>
    </location>
</feature>
<evidence type="ECO:0000256" key="4">
    <source>
        <dbReference type="ARBA" id="ARBA00022989"/>
    </source>
</evidence>
<dbReference type="Pfam" id="PF00512">
    <property type="entry name" value="HisKA"/>
    <property type="match status" value="1"/>
</dbReference>
<dbReference type="InterPro" id="IPR036259">
    <property type="entry name" value="MFS_trans_sf"/>
</dbReference>
<feature type="transmembrane region" description="Helical" evidence="8">
    <location>
        <begin position="1617"/>
        <end position="1639"/>
    </location>
</feature>
<evidence type="ECO:0000313" key="13">
    <source>
        <dbReference type="Proteomes" id="UP000265663"/>
    </source>
</evidence>
<protein>
    <submittedName>
        <fullName evidence="12">Tetracycline-efflux transporter</fullName>
    </submittedName>
</protein>
<evidence type="ECO:0000259" key="11">
    <source>
        <dbReference type="PROSITE" id="PS50850"/>
    </source>
</evidence>
<dbReference type="InterPro" id="IPR004358">
    <property type="entry name" value="Sig_transdc_His_kin-like_C"/>
</dbReference>
<gene>
    <name evidence="12" type="ORF">GMOD_00003993</name>
</gene>
<feature type="transmembrane region" description="Helical" evidence="8">
    <location>
        <begin position="1261"/>
        <end position="1280"/>
    </location>
</feature>
<reference evidence="12 13" key="1">
    <citation type="journal article" date="2014" name="PLoS ONE">
        <title>De novo Genome Assembly of the Fungal Plant Pathogen Pyrenophora semeniperda.</title>
        <authorList>
            <person name="Soliai M.M."/>
            <person name="Meyer S.E."/>
            <person name="Udall J.A."/>
            <person name="Elzinga D.E."/>
            <person name="Hermansen R.A."/>
            <person name="Bodily P.M."/>
            <person name="Hart A.A."/>
            <person name="Coleman C.E."/>
        </authorList>
    </citation>
    <scope>NUCLEOTIDE SEQUENCE [LARGE SCALE GENOMIC DNA]</scope>
    <source>
        <strain evidence="12 13">CCB06</strain>
        <tissue evidence="12">Mycelium</tissue>
    </source>
</reference>
<feature type="region of interest" description="Disordered" evidence="7">
    <location>
        <begin position="1141"/>
        <end position="1174"/>
    </location>
</feature>
<feature type="region of interest" description="Disordered" evidence="7">
    <location>
        <begin position="956"/>
        <end position="994"/>
    </location>
</feature>
<keyword evidence="3 8" id="KW-0812">Transmembrane</keyword>
<feature type="transmembrane region" description="Helical" evidence="8">
    <location>
        <begin position="1645"/>
        <end position="1667"/>
    </location>
</feature>
<dbReference type="PROSITE" id="PS00216">
    <property type="entry name" value="SUGAR_TRANSPORT_1"/>
    <property type="match status" value="1"/>
</dbReference>
<proteinExistence type="predicted"/>
<evidence type="ECO:0000313" key="12">
    <source>
        <dbReference type="EMBL" id="RMZ67918.1"/>
    </source>
</evidence>
<feature type="transmembrane region" description="Helical" evidence="8">
    <location>
        <begin position="1388"/>
        <end position="1411"/>
    </location>
</feature>
<dbReference type="Gene3D" id="3.30.565.10">
    <property type="entry name" value="Histidine kinase-like ATPase, C-terminal domain"/>
    <property type="match status" value="1"/>
</dbReference>
<dbReference type="Gene3D" id="1.10.287.130">
    <property type="match status" value="1"/>
</dbReference>
<dbReference type="CDD" id="cd00082">
    <property type="entry name" value="HisKA"/>
    <property type="match status" value="1"/>
</dbReference>
<feature type="modified residue" description="4-aspartylphosphate" evidence="6">
    <location>
        <position position="1055"/>
    </location>
</feature>
<dbReference type="InterPro" id="IPR003661">
    <property type="entry name" value="HisK_dim/P_dom"/>
</dbReference>
<dbReference type="SUPFAM" id="SSF52172">
    <property type="entry name" value="CheY-like"/>
    <property type="match status" value="1"/>
</dbReference>
<dbReference type="SUPFAM" id="SSF55874">
    <property type="entry name" value="ATPase domain of HSP90 chaperone/DNA topoisomerase II/histidine kinase"/>
    <property type="match status" value="1"/>
</dbReference>
<evidence type="ECO:0000256" key="6">
    <source>
        <dbReference type="PROSITE-ProRule" id="PRU00169"/>
    </source>
</evidence>
<dbReference type="Gene3D" id="1.20.1250.20">
    <property type="entry name" value="MFS general substrate transporter like domains"/>
    <property type="match status" value="1"/>
</dbReference>
<evidence type="ECO:0000259" key="10">
    <source>
        <dbReference type="PROSITE" id="PS50110"/>
    </source>
</evidence>
<evidence type="ECO:0000259" key="9">
    <source>
        <dbReference type="PROSITE" id="PS50109"/>
    </source>
</evidence>
<feature type="compositionally biased region" description="Acidic residues" evidence="7">
    <location>
        <begin position="1233"/>
        <end position="1243"/>
    </location>
</feature>
<evidence type="ECO:0000256" key="5">
    <source>
        <dbReference type="ARBA" id="ARBA00023136"/>
    </source>
</evidence>
<feature type="transmembrane region" description="Helical" evidence="8">
    <location>
        <begin position="1357"/>
        <end position="1376"/>
    </location>
</feature>
<dbReference type="InterPro" id="IPR011701">
    <property type="entry name" value="MFS"/>
</dbReference>
<dbReference type="InterPro" id="IPR001789">
    <property type="entry name" value="Sig_transdc_resp-reg_receiver"/>
</dbReference>
<dbReference type="Gene3D" id="3.40.50.2300">
    <property type="match status" value="1"/>
</dbReference>
<dbReference type="PANTHER" id="PTHR23507">
    <property type="entry name" value="ZGC:174356"/>
    <property type="match status" value="1"/>
</dbReference>
<dbReference type="SUPFAM" id="SSF47384">
    <property type="entry name" value="Homodimeric domain of signal transducing histidine kinase"/>
    <property type="match status" value="1"/>
</dbReference>
<feature type="compositionally biased region" description="Polar residues" evidence="7">
    <location>
        <begin position="1157"/>
        <end position="1174"/>
    </location>
</feature>
<keyword evidence="13" id="KW-1185">Reference proteome</keyword>
<dbReference type="GO" id="GO:0022857">
    <property type="term" value="F:transmembrane transporter activity"/>
    <property type="evidence" value="ECO:0007669"/>
    <property type="project" value="InterPro"/>
</dbReference>
<dbReference type="PRINTS" id="PR00344">
    <property type="entry name" value="BCTRLSENSOR"/>
</dbReference>
<dbReference type="PROSITE" id="PS50850">
    <property type="entry name" value="MFS"/>
    <property type="match status" value="1"/>
</dbReference>
<comment type="subcellular location">
    <subcellularLocation>
        <location evidence="1">Membrane</location>
        <topology evidence="1">Multi-pass membrane protein</topology>
    </subcellularLocation>
</comment>
<feature type="domain" description="Major facilitator superfamily (MFS) profile" evidence="11">
    <location>
        <begin position="1262"/>
        <end position="1736"/>
    </location>
</feature>
<feature type="transmembrane region" description="Helical" evidence="8">
    <location>
        <begin position="1708"/>
        <end position="1731"/>
    </location>
</feature>
<evidence type="ECO:0000256" key="1">
    <source>
        <dbReference type="ARBA" id="ARBA00004141"/>
    </source>
</evidence>
<dbReference type="GO" id="GO:0000155">
    <property type="term" value="F:phosphorelay sensor kinase activity"/>
    <property type="evidence" value="ECO:0007669"/>
    <property type="project" value="InterPro"/>
</dbReference>
<dbReference type="EMBL" id="KE747814">
    <property type="protein sequence ID" value="RMZ67918.1"/>
    <property type="molecule type" value="Genomic_DNA"/>
</dbReference>
<dbReference type="Pfam" id="PF07690">
    <property type="entry name" value="MFS_1"/>
    <property type="match status" value="1"/>
</dbReference>
<feature type="transmembrane region" description="Helical" evidence="8">
    <location>
        <begin position="1423"/>
        <end position="1446"/>
    </location>
</feature>
<feature type="transmembrane region" description="Helical" evidence="8">
    <location>
        <begin position="1541"/>
        <end position="1565"/>
    </location>
</feature>
<feature type="region of interest" description="Disordered" evidence="7">
    <location>
        <begin position="877"/>
        <end position="917"/>
    </location>
</feature>
<dbReference type="Pfam" id="PF02518">
    <property type="entry name" value="HATPase_c"/>
    <property type="match status" value="1"/>
</dbReference>
<evidence type="ECO:0000256" key="8">
    <source>
        <dbReference type="SAM" id="Phobius"/>
    </source>
</evidence>
<dbReference type="InterPro" id="IPR011006">
    <property type="entry name" value="CheY-like_superfamily"/>
</dbReference>
<dbReference type="Proteomes" id="UP000265663">
    <property type="component" value="Unassembled WGS sequence"/>
</dbReference>
<dbReference type="OrthoDB" id="3026777at2759"/>